<keyword evidence="3" id="KW-1185">Reference proteome</keyword>
<dbReference type="AlphaFoldDB" id="A0AA86UBF9"/>
<proteinExistence type="predicted"/>
<evidence type="ECO:0000313" key="1">
    <source>
        <dbReference type="EMBL" id="CAI9935653.1"/>
    </source>
</evidence>
<accession>A0AA86UBF9</accession>
<organism evidence="1">
    <name type="scientific">Hexamita inflata</name>
    <dbReference type="NCBI Taxonomy" id="28002"/>
    <lineage>
        <taxon>Eukaryota</taxon>
        <taxon>Metamonada</taxon>
        <taxon>Diplomonadida</taxon>
        <taxon>Hexamitidae</taxon>
        <taxon>Hexamitinae</taxon>
        <taxon>Hexamita</taxon>
    </lineage>
</organism>
<reference evidence="1" key="1">
    <citation type="submission" date="2023-06" db="EMBL/GenBank/DDBJ databases">
        <authorList>
            <person name="Kurt Z."/>
        </authorList>
    </citation>
    <scope>NUCLEOTIDE SEQUENCE</scope>
</reference>
<name>A0AA86UBF9_9EUKA</name>
<dbReference type="EMBL" id="CATOUU010000619">
    <property type="protein sequence ID" value="CAI9935653.1"/>
    <property type="molecule type" value="Genomic_DNA"/>
</dbReference>
<evidence type="ECO:0000313" key="3">
    <source>
        <dbReference type="Proteomes" id="UP001642409"/>
    </source>
</evidence>
<comment type="caution">
    <text evidence="1">The sequence shown here is derived from an EMBL/GenBank/DDBJ whole genome shotgun (WGS) entry which is preliminary data.</text>
</comment>
<gene>
    <name evidence="1" type="ORF">HINF_LOCUS23298</name>
    <name evidence="2" type="ORF">HINF_LOCUS76386</name>
</gene>
<evidence type="ECO:0000313" key="2">
    <source>
        <dbReference type="EMBL" id="CAL6111416.1"/>
    </source>
</evidence>
<reference evidence="2 3" key="2">
    <citation type="submission" date="2024-07" db="EMBL/GenBank/DDBJ databases">
        <authorList>
            <person name="Akdeniz Z."/>
        </authorList>
    </citation>
    <scope>NUCLEOTIDE SEQUENCE [LARGE SCALE GENOMIC DNA]</scope>
</reference>
<protein>
    <submittedName>
        <fullName evidence="2">Hypothetical_protein</fullName>
    </submittedName>
</protein>
<dbReference type="Proteomes" id="UP001642409">
    <property type="component" value="Unassembled WGS sequence"/>
</dbReference>
<sequence length="449" mass="52680">MQVEYFQITPLKFKNHILQFEKRDQISNYSQIGDNIYVQVKPVCSMQLTTDQYVAINIQQDKYKKPIIYTSPHFLCQDSYIDFVKLEKTQPEIVYKQIGDNITFEELVATEFQFPTAMSCDGYLAVQSLDDKQQITEELIKKSYKKAVQLQHDGTENLEYLGRQKFQIVLVKENDKIFHFEASEFSDLLEQKSMMTSLSLAVRQLTQKIYNQLREETDKYLKRFLPNNKFFLNVNYLVTKNELVSFNDYIYPLNLYEKIDQNSILHLKSNLNGSIKFKSICNVKNSVVDAVDKYEFYVNIESKNRFEDLHVTQLHISKLYPTQKIITNNTITAVMLLKIGISLLKMQYINEAEIIFNEAAKLVEIQDVVLHYFTQLYIFFISQLRQQQIDKVKIYKLIKNTLMLTCAGLGNVAIEILNYIQRQCTLSKDDEKYVSTILEIIQNNIPKID</sequence>
<dbReference type="EMBL" id="CAXDID020000707">
    <property type="protein sequence ID" value="CAL6111416.1"/>
    <property type="molecule type" value="Genomic_DNA"/>
</dbReference>